<dbReference type="EMBL" id="JAPEUR010000083">
    <property type="protein sequence ID" value="KAJ4322397.1"/>
    <property type="molecule type" value="Genomic_DNA"/>
</dbReference>
<reference evidence="1" key="1">
    <citation type="submission" date="2022-10" db="EMBL/GenBank/DDBJ databases">
        <title>Tapping the CABI collections for fungal endophytes: first genome assemblies for Collariella, Neodidymelliopsis, Ascochyta clinopodiicola, Didymella pomorum, Didymosphaeria variabile, Neocosmospora piperis and Neocucurbitaria cava.</title>
        <authorList>
            <person name="Hill R."/>
        </authorList>
    </citation>
    <scope>NUCLEOTIDE SEQUENCE</scope>
    <source>
        <strain evidence="1">IMI 366586</strain>
    </source>
</reference>
<keyword evidence="2" id="KW-1185">Reference proteome</keyword>
<evidence type="ECO:0008006" key="3">
    <source>
        <dbReference type="Google" id="ProtNLM"/>
    </source>
</evidence>
<evidence type="ECO:0000313" key="1">
    <source>
        <dbReference type="EMBL" id="KAJ4322397.1"/>
    </source>
</evidence>
<dbReference type="OrthoDB" id="5326346at2759"/>
<evidence type="ECO:0000313" key="2">
    <source>
        <dbReference type="Proteomes" id="UP001140502"/>
    </source>
</evidence>
<sequence length="235" mass="26707">MSTAYVEIDPDGDTLIVLPTLESTSARMLYEGSLQERLKSFATAMAAEREPVAEEVEVGHTPESEAQTHFRVSMKHLVLASPRAKRMFQGNYTEARPDADGLHRWTFEPLFDPAAFEIVMNAIHGYSHKMPRNVSLENMAKIAAIVDDLDCPQALWFFAKTWINWLKPNRKLDRFHLGHWILISFVFEEPVIFKEATEQAIRQTCGSFSSCMLPIRPKILGMIPAWVLILSCLTL</sequence>
<dbReference type="AlphaFoldDB" id="A0A9W8WEV5"/>
<gene>
    <name evidence="1" type="ORF">N0V84_004868</name>
</gene>
<name>A0A9W8WEV5_9HYPO</name>
<dbReference type="Proteomes" id="UP001140502">
    <property type="component" value="Unassembled WGS sequence"/>
</dbReference>
<accession>A0A9W8WEV5</accession>
<comment type="caution">
    <text evidence="1">The sequence shown here is derived from an EMBL/GenBank/DDBJ whole genome shotgun (WGS) entry which is preliminary data.</text>
</comment>
<organism evidence="1 2">
    <name type="scientific">Fusarium piperis</name>
    <dbReference type="NCBI Taxonomy" id="1435070"/>
    <lineage>
        <taxon>Eukaryota</taxon>
        <taxon>Fungi</taxon>
        <taxon>Dikarya</taxon>
        <taxon>Ascomycota</taxon>
        <taxon>Pezizomycotina</taxon>
        <taxon>Sordariomycetes</taxon>
        <taxon>Hypocreomycetidae</taxon>
        <taxon>Hypocreales</taxon>
        <taxon>Nectriaceae</taxon>
        <taxon>Fusarium</taxon>
        <taxon>Fusarium solani species complex</taxon>
    </lineage>
</organism>
<proteinExistence type="predicted"/>
<protein>
    <recommendedName>
        <fullName evidence="3">BTB domain-containing protein</fullName>
    </recommendedName>
</protein>